<feature type="transmembrane region" description="Helical" evidence="1">
    <location>
        <begin position="79"/>
        <end position="98"/>
    </location>
</feature>
<proteinExistence type="predicted"/>
<reference evidence="2 3" key="1">
    <citation type="submission" date="2018-05" db="EMBL/GenBank/DDBJ databases">
        <title>Micromonosporas from Atacama Desert.</title>
        <authorList>
            <person name="Carro L."/>
            <person name="Golinska P."/>
            <person name="Klenk H.-P."/>
            <person name="Goodfellow M."/>
        </authorList>
    </citation>
    <scope>NUCLEOTIDE SEQUENCE [LARGE SCALE GENOMIC DNA]</scope>
    <source>
        <strain evidence="2 3">4G51</strain>
    </source>
</reference>
<dbReference type="Proteomes" id="UP000246050">
    <property type="component" value="Unassembled WGS sequence"/>
</dbReference>
<protein>
    <submittedName>
        <fullName evidence="2">Uncharacterized protein</fullName>
    </submittedName>
</protein>
<feature type="transmembrane region" description="Helical" evidence="1">
    <location>
        <begin position="104"/>
        <end position="123"/>
    </location>
</feature>
<sequence length="141" mass="14477">MNRVRRIRGVIGAVGVAAALWTVAVPLLGHRLAVTGGPPRREPLEIGLAPVVIVALAAALAGWALLALLERLLPRSARLVWTITAVGVLLVSLAPLLAPGMDAATRIILGALHVAVATVLIPVMTRSAAGSALTTVADDDR</sequence>
<dbReference type="InterPro" id="IPR045713">
    <property type="entry name" value="DUF6069"/>
</dbReference>
<feature type="transmembrane region" description="Helical" evidence="1">
    <location>
        <begin position="7"/>
        <end position="28"/>
    </location>
</feature>
<evidence type="ECO:0000313" key="3">
    <source>
        <dbReference type="Proteomes" id="UP000246050"/>
    </source>
</evidence>
<dbReference type="RefSeq" id="WP_109800990.1">
    <property type="nucleotide sequence ID" value="NZ_QGKS01000163.1"/>
</dbReference>
<feature type="transmembrane region" description="Helical" evidence="1">
    <location>
        <begin position="48"/>
        <end position="67"/>
    </location>
</feature>
<evidence type="ECO:0000313" key="2">
    <source>
        <dbReference type="EMBL" id="PWR15946.1"/>
    </source>
</evidence>
<dbReference type="Pfam" id="PF19545">
    <property type="entry name" value="DUF6069"/>
    <property type="match status" value="1"/>
</dbReference>
<keyword evidence="1" id="KW-0812">Transmembrane</keyword>
<keyword evidence="1" id="KW-0472">Membrane</keyword>
<dbReference type="EMBL" id="QGKS01000163">
    <property type="protein sequence ID" value="PWR15946.1"/>
    <property type="molecule type" value="Genomic_DNA"/>
</dbReference>
<gene>
    <name evidence="2" type="ORF">DKT69_08260</name>
</gene>
<organism evidence="2 3">
    <name type="scientific">Micromonospora sicca</name>
    <dbReference type="NCBI Taxonomy" id="2202420"/>
    <lineage>
        <taxon>Bacteria</taxon>
        <taxon>Bacillati</taxon>
        <taxon>Actinomycetota</taxon>
        <taxon>Actinomycetes</taxon>
        <taxon>Micromonosporales</taxon>
        <taxon>Micromonosporaceae</taxon>
        <taxon>Micromonospora</taxon>
    </lineage>
</organism>
<comment type="caution">
    <text evidence="2">The sequence shown here is derived from an EMBL/GenBank/DDBJ whole genome shotgun (WGS) entry which is preliminary data.</text>
</comment>
<name>A0A317DQ61_9ACTN</name>
<accession>A0A317DQ61</accession>
<dbReference type="OrthoDB" id="3400269at2"/>
<keyword evidence="1" id="KW-1133">Transmembrane helix</keyword>
<evidence type="ECO:0000256" key="1">
    <source>
        <dbReference type="SAM" id="Phobius"/>
    </source>
</evidence>
<dbReference type="AlphaFoldDB" id="A0A317DQ61"/>